<evidence type="ECO:0000256" key="10">
    <source>
        <dbReference type="HAMAP-Rule" id="MF_00148"/>
    </source>
</evidence>
<proteinExistence type="inferred from homology"/>
<dbReference type="OrthoDB" id="9804372at2"/>
<dbReference type="eggNOG" id="COG0692">
    <property type="taxonomic scope" value="Bacteria"/>
</dbReference>
<accession>A0A086Z170</accession>
<dbReference type="InterPro" id="IPR005122">
    <property type="entry name" value="Uracil-DNA_glycosylase-like"/>
</dbReference>
<dbReference type="RefSeq" id="WP_081924865.1">
    <property type="nucleotide sequence ID" value="NZ_CP011786.1"/>
</dbReference>
<keyword evidence="9 10" id="KW-0234">DNA repair</keyword>
<evidence type="ECO:0000313" key="16">
    <source>
        <dbReference type="Proteomes" id="UP000029015"/>
    </source>
</evidence>
<dbReference type="PANTHER" id="PTHR11264">
    <property type="entry name" value="URACIL-DNA GLYCOSYLASE"/>
    <property type="match status" value="1"/>
</dbReference>
<dbReference type="FunFam" id="3.40.470.10:FF:000006">
    <property type="entry name" value="Uracil-DNA glycosylase"/>
    <property type="match status" value="1"/>
</dbReference>
<evidence type="ECO:0000256" key="5">
    <source>
        <dbReference type="ARBA" id="ARBA00012030"/>
    </source>
</evidence>
<dbReference type="Proteomes" id="UP000029015">
    <property type="component" value="Unassembled WGS sequence"/>
</dbReference>
<dbReference type="NCBIfam" id="TIGR00628">
    <property type="entry name" value="ung"/>
    <property type="match status" value="1"/>
</dbReference>
<keyword evidence="6 10" id="KW-0963">Cytoplasm</keyword>
<dbReference type="InterPro" id="IPR018085">
    <property type="entry name" value="Ura-DNA_Glyclase_AS"/>
</dbReference>
<dbReference type="GO" id="GO:0097510">
    <property type="term" value="P:base-excision repair, AP site formation via deaminated base removal"/>
    <property type="evidence" value="ECO:0007669"/>
    <property type="project" value="TreeGrafter"/>
</dbReference>
<evidence type="ECO:0000256" key="11">
    <source>
        <dbReference type="PROSITE-ProRule" id="PRU10072"/>
    </source>
</evidence>
<organism evidence="15 16">
    <name type="scientific">Bifidobacterium actinocoloniiforme DSM 22766</name>
    <dbReference type="NCBI Taxonomy" id="1437605"/>
    <lineage>
        <taxon>Bacteria</taxon>
        <taxon>Bacillati</taxon>
        <taxon>Actinomycetota</taxon>
        <taxon>Actinomycetes</taxon>
        <taxon>Bifidobacteriales</taxon>
        <taxon>Bifidobacteriaceae</taxon>
        <taxon>Bifidobacterium</taxon>
    </lineage>
</organism>
<dbReference type="EMBL" id="JGYK01000001">
    <property type="protein sequence ID" value="KFI40270.1"/>
    <property type="molecule type" value="Genomic_DNA"/>
</dbReference>
<comment type="similarity">
    <text evidence="4 10 12">Belongs to the uracil-DNA glycosylase (UDG) superfamily. UNG family.</text>
</comment>
<protein>
    <recommendedName>
        <fullName evidence="5 10">Uracil-DNA glycosylase</fullName>
        <shortName evidence="10">UDG</shortName>
        <ecNumber evidence="5 10">3.2.2.27</ecNumber>
    </recommendedName>
</protein>
<evidence type="ECO:0000256" key="12">
    <source>
        <dbReference type="RuleBase" id="RU003780"/>
    </source>
</evidence>
<keyword evidence="15" id="KW-0326">Glycosidase</keyword>
<evidence type="ECO:0000256" key="1">
    <source>
        <dbReference type="ARBA" id="ARBA00001400"/>
    </source>
</evidence>
<dbReference type="NCBIfam" id="NF003588">
    <property type="entry name" value="PRK05254.1-1"/>
    <property type="match status" value="1"/>
</dbReference>
<dbReference type="GO" id="GO:0005737">
    <property type="term" value="C:cytoplasm"/>
    <property type="evidence" value="ECO:0007669"/>
    <property type="project" value="UniProtKB-SubCell"/>
</dbReference>
<dbReference type="AlphaFoldDB" id="A0A086Z170"/>
<dbReference type="Gene3D" id="3.40.470.10">
    <property type="entry name" value="Uracil-DNA glycosylase-like domain"/>
    <property type="match status" value="1"/>
</dbReference>
<comment type="caution">
    <text evidence="15">The sequence shown here is derived from an EMBL/GenBank/DDBJ whole genome shotgun (WGS) entry which is preliminary data.</text>
</comment>
<keyword evidence="7 10" id="KW-0227">DNA damage</keyword>
<evidence type="ECO:0000256" key="13">
    <source>
        <dbReference type="SAM" id="MobiDB-lite"/>
    </source>
</evidence>
<dbReference type="PANTHER" id="PTHR11264:SF0">
    <property type="entry name" value="URACIL-DNA GLYCOSYLASE"/>
    <property type="match status" value="1"/>
</dbReference>
<dbReference type="SMART" id="SM00986">
    <property type="entry name" value="UDG"/>
    <property type="match status" value="1"/>
</dbReference>
<evidence type="ECO:0000256" key="4">
    <source>
        <dbReference type="ARBA" id="ARBA00008184"/>
    </source>
</evidence>
<dbReference type="STRING" id="1437605.AB656_03470"/>
<evidence type="ECO:0000256" key="9">
    <source>
        <dbReference type="ARBA" id="ARBA00023204"/>
    </source>
</evidence>
<dbReference type="GO" id="GO:0004844">
    <property type="term" value="F:uracil DNA N-glycosylase activity"/>
    <property type="evidence" value="ECO:0007669"/>
    <property type="project" value="UniProtKB-UniRule"/>
</dbReference>
<feature type="region of interest" description="Disordered" evidence="13">
    <location>
        <begin position="1"/>
        <end position="35"/>
    </location>
</feature>
<dbReference type="Pfam" id="PF03167">
    <property type="entry name" value="UDG"/>
    <property type="match status" value="1"/>
</dbReference>
<comment type="function">
    <text evidence="2 10 12">Excises uracil residues from the DNA which can arise as a result of misincorporation of dUMP residues by DNA polymerase or due to deamination of cytosine.</text>
</comment>
<feature type="active site" description="Proton acceptor" evidence="10 11">
    <location>
        <position position="98"/>
    </location>
</feature>
<dbReference type="NCBIfam" id="NF003592">
    <property type="entry name" value="PRK05254.1-5"/>
    <property type="match status" value="1"/>
</dbReference>
<evidence type="ECO:0000256" key="2">
    <source>
        <dbReference type="ARBA" id="ARBA00002631"/>
    </source>
</evidence>
<dbReference type="InterPro" id="IPR002043">
    <property type="entry name" value="UDG_fam1"/>
</dbReference>
<evidence type="ECO:0000256" key="3">
    <source>
        <dbReference type="ARBA" id="ARBA00004496"/>
    </source>
</evidence>
<dbReference type="InterPro" id="IPR036895">
    <property type="entry name" value="Uracil-DNA_glycosylase-like_sf"/>
</dbReference>
<reference evidence="15 16" key="1">
    <citation type="submission" date="2014-03" db="EMBL/GenBank/DDBJ databases">
        <title>Genomics of Bifidobacteria.</title>
        <authorList>
            <person name="Ventura M."/>
            <person name="Milani C."/>
            <person name="Lugli G.A."/>
        </authorList>
    </citation>
    <scope>NUCLEOTIDE SEQUENCE [LARGE SCALE GENOMIC DNA]</scope>
    <source>
        <strain evidence="15 16">DSM 22766</strain>
    </source>
</reference>
<evidence type="ECO:0000256" key="6">
    <source>
        <dbReference type="ARBA" id="ARBA00022490"/>
    </source>
</evidence>
<keyword evidence="16" id="KW-1185">Reference proteome</keyword>
<name>A0A086Z170_9BIFI</name>
<dbReference type="CDD" id="cd10027">
    <property type="entry name" value="UDG-F1-like"/>
    <property type="match status" value="1"/>
</dbReference>
<keyword evidence="8 10" id="KW-0378">Hydrolase</keyword>
<dbReference type="HAMAP" id="MF_00148">
    <property type="entry name" value="UDG"/>
    <property type="match status" value="1"/>
</dbReference>
<evidence type="ECO:0000259" key="14">
    <source>
        <dbReference type="SMART" id="SM00986"/>
    </source>
</evidence>
<comment type="catalytic activity">
    <reaction evidence="1 10 12">
        <text>Hydrolyzes single-stranded DNA or mismatched double-stranded DNA and polynucleotides, releasing free uracil.</text>
        <dbReference type="EC" id="3.2.2.27"/>
    </reaction>
</comment>
<gene>
    <name evidence="10" type="primary">ung</name>
    <name evidence="15" type="ORF">BACT_0972</name>
</gene>
<comment type="subcellular location">
    <subcellularLocation>
        <location evidence="3 10">Cytoplasm</location>
    </subcellularLocation>
</comment>
<feature type="domain" description="Uracil-DNA glycosylase-like" evidence="14">
    <location>
        <begin position="83"/>
        <end position="248"/>
    </location>
</feature>
<dbReference type="SUPFAM" id="SSF52141">
    <property type="entry name" value="Uracil-DNA glycosylase-like"/>
    <property type="match status" value="1"/>
</dbReference>
<evidence type="ECO:0000256" key="7">
    <source>
        <dbReference type="ARBA" id="ARBA00022763"/>
    </source>
</evidence>
<evidence type="ECO:0000313" key="15">
    <source>
        <dbReference type="EMBL" id="KFI40270.1"/>
    </source>
</evidence>
<dbReference type="PROSITE" id="PS00130">
    <property type="entry name" value="U_DNA_GLYCOSYLASE"/>
    <property type="match status" value="1"/>
</dbReference>
<dbReference type="EC" id="3.2.2.27" evidence="5 10"/>
<sequence>MEQAGLFNEPEDPKTQDQQTTESTTGGGPAANRKPLSELIEPGWARALAPVEPQIHRMGDFLRSELAQGHRYLPASKNILRAFTIPFDSVKVLLVGQDPYPTPGHPVGLSFCVEPNVDPVPGSLRNIFTELVSDLGVARPTNGDLTPWTHQGVLLLNRCLTVRVGKPASHRGKGWEEVTDAAIRALNARKDPHGKPKPLVAILWGRQAQSLEPLLTNAYVIKSPHPSPLSARYGFFGSKPFSRTNEALRSMGAEPVDWRLR</sequence>
<evidence type="ECO:0000256" key="8">
    <source>
        <dbReference type="ARBA" id="ARBA00022801"/>
    </source>
</evidence>
<dbReference type="SMART" id="SM00987">
    <property type="entry name" value="UreE_C"/>
    <property type="match status" value="1"/>
</dbReference>